<dbReference type="Pfam" id="PF22646">
    <property type="entry name" value="PPP2R1A-like_HEAT"/>
    <property type="match status" value="1"/>
</dbReference>
<evidence type="ECO:0000313" key="5">
    <source>
        <dbReference type="EMBL" id="KAF5940208.1"/>
    </source>
</evidence>
<keyword evidence="6" id="KW-1185">Reference proteome</keyword>
<evidence type="ECO:0000256" key="3">
    <source>
        <dbReference type="PROSITE-ProRule" id="PRU00103"/>
    </source>
</evidence>
<proteinExistence type="inferred from homology"/>
<dbReference type="GO" id="GO:0019888">
    <property type="term" value="F:protein phosphatase regulator activity"/>
    <property type="evidence" value="ECO:0007669"/>
    <property type="project" value="TreeGrafter"/>
</dbReference>
<keyword evidence="1" id="KW-0677">Repeat</keyword>
<dbReference type="PANTHER" id="PTHR10648">
    <property type="entry name" value="SERINE/THREONINE-PROTEIN PHOSPHATASE PP2A 65 KDA REGULATORY SUBUNIT"/>
    <property type="match status" value="1"/>
</dbReference>
<dbReference type="InterPro" id="IPR051023">
    <property type="entry name" value="PP2A_Regulatory_Subunit_A"/>
</dbReference>
<reference evidence="5 6" key="2">
    <citation type="submission" date="2020-07" db="EMBL/GenBank/DDBJ databases">
        <title>Genome assembly of wild tea tree DASZ reveals pedigree and selection history of tea varieties.</title>
        <authorList>
            <person name="Zhang W."/>
        </authorList>
    </citation>
    <scope>NUCLEOTIDE SEQUENCE [LARGE SCALE GENOMIC DNA]</scope>
    <source>
        <strain evidence="6">cv. G240</strain>
        <tissue evidence="5">Leaf</tissue>
    </source>
</reference>
<dbReference type="Pfam" id="PF02985">
    <property type="entry name" value="HEAT"/>
    <property type="match status" value="2"/>
</dbReference>
<feature type="repeat" description="HEAT" evidence="3">
    <location>
        <begin position="405"/>
        <end position="443"/>
    </location>
</feature>
<dbReference type="InterPro" id="IPR000357">
    <property type="entry name" value="HEAT"/>
</dbReference>
<dbReference type="GO" id="GO:0005634">
    <property type="term" value="C:nucleus"/>
    <property type="evidence" value="ECO:0007669"/>
    <property type="project" value="TreeGrafter"/>
</dbReference>
<reference evidence="6" key="1">
    <citation type="journal article" date="2020" name="Nat. Commun.">
        <title>Genome assembly of wild tea tree DASZ reveals pedigree and selection history of tea varieties.</title>
        <authorList>
            <person name="Zhang W."/>
            <person name="Zhang Y."/>
            <person name="Qiu H."/>
            <person name="Guo Y."/>
            <person name="Wan H."/>
            <person name="Zhang X."/>
            <person name="Scossa F."/>
            <person name="Alseekh S."/>
            <person name="Zhang Q."/>
            <person name="Wang P."/>
            <person name="Xu L."/>
            <person name="Schmidt M.H."/>
            <person name="Jia X."/>
            <person name="Li D."/>
            <person name="Zhu A."/>
            <person name="Guo F."/>
            <person name="Chen W."/>
            <person name="Ni D."/>
            <person name="Usadel B."/>
            <person name="Fernie A.R."/>
            <person name="Wen W."/>
        </authorList>
    </citation>
    <scope>NUCLEOTIDE SEQUENCE [LARGE SCALE GENOMIC DNA]</scope>
    <source>
        <strain evidence="6">cv. G240</strain>
    </source>
</reference>
<dbReference type="Proteomes" id="UP000593564">
    <property type="component" value="Unassembled WGS sequence"/>
</dbReference>
<comment type="caution">
    <text evidence="5">The sequence shown here is derived from an EMBL/GenBank/DDBJ whole genome shotgun (WGS) entry which is preliminary data.</text>
</comment>
<evidence type="ECO:0000256" key="1">
    <source>
        <dbReference type="ARBA" id="ARBA00022737"/>
    </source>
</evidence>
<feature type="repeat" description="HEAT" evidence="3">
    <location>
        <begin position="366"/>
        <end position="404"/>
    </location>
</feature>
<evidence type="ECO:0000259" key="4">
    <source>
        <dbReference type="Pfam" id="PF22646"/>
    </source>
</evidence>
<evidence type="ECO:0000313" key="6">
    <source>
        <dbReference type="Proteomes" id="UP000593564"/>
    </source>
</evidence>
<dbReference type="PROSITE" id="PS50077">
    <property type="entry name" value="HEAT_REPEAT"/>
    <property type="match status" value="11"/>
</dbReference>
<dbReference type="AlphaFoldDB" id="A0A7J7GLH0"/>
<organism evidence="5 6">
    <name type="scientific">Camellia sinensis</name>
    <name type="common">Tea plant</name>
    <name type="synonym">Thea sinensis</name>
    <dbReference type="NCBI Taxonomy" id="4442"/>
    <lineage>
        <taxon>Eukaryota</taxon>
        <taxon>Viridiplantae</taxon>
        <taxon>Streptophyta</taxon>
        <taxon>Embryophyta</taxon>
        <taxon>Tracheophyta</taxon>
        <taxon>Spermatophyta</taxon>
        <taxon>Magnoliopsida</taxon>
        <taxon>eudicotyledons</taxon>
        <taxon>Gunneridae</taxon>
        <taxon>Pentapetalae</taxon>
        <taxon>asterids</taxon>
        <taxon>Ericales</taxon>
        <taxon>Theaceae</taxon>
        <taxon>Camellia</taxon>
    </lineage>
</organism>
<dbReference type="Gene3D" id="1.25.10.10">
    <property type="entry name" value="Leucine-rich Repeat Variant"/>
    <property type="match status" value="2"/>
</dbReference>
<dbReference type="InterPro" id="IPR016024">
    <property type="entry name" value="ARM-type_fold"/>
</dbReference>
<accession>A0A7J7GLH0</accession>
<comment type="similarity">
    <text evidence="2">Belongs to the phosphatase 2A regulatory subunit A family.</text>
</comment>
<feature type="repeat" description="HEAT" evidence="3">
    <location>
        <begin position="444"/>
        <end position="482"/>
    </location>
</feature>
<feature type="repeat" description="HEAT" evidence="3">
    <location>
        <begin position="250"/>
        <end position="288"/>
    </location>
</feature>
<evidence type="ECO:0000256" key="2">
    <source>
        <dbReference type="ARBA" id="ARBA00038332"/>
    </source>
</evidence>
<gene>
    <name evidence="5" type="ORF">HYC85_021375</name>
</gene>
<feature type="repeat" description="HEAT" evidence="3">
    <location>
        <begin position="768"/>
        <end position="801"/>
    </location>
</feature>
<dbReference type="InterPro" id="IPR021133">
    <property type="entry name" value="HEAT_type_2"/>
</dbReference>
<dbReference type="PANTHER" id="PTHR10648:SF36">
    <property type="entry name" value="SERINE_THREONINE-PROTEIN PHOSPHATASE 2A 65 KDA REGULATORY SUBUNIT A BETA ISOFORM-RELATED"/>
    <property type="match status" value="1"/>
</dbReference>
<dbReference type="GO" id="GO:0005829">
    <property type="term" value="C:cytosol"/>
    <property type="evidence" value="ECO:0007669"/>
    <property type="project" value="TreeGrafter"/>
</dbReference>
<dbReference type="EMBL" id="JACBKZ010000010">
    <property type="protein sequence ID" value="KAF5940208.1"/>
    <property type="molecule type" value="Genomic_DNA"/>
</dbReference>
<protein>
    <recommendedName>
        <fullName evidence="4">Phosphatase PP2A regulatory subunit A/Splicing factor 3B subunit 1-like HEAT repeat domain-containing protein</fullName>
    </recommendedName>
</protein>
<feature type="domain" description="Phosphatase PP2A regulatory subunit A/Splicing factor 3B subunit 1-like HEAT repeat" evidence="4">
    <location>
        <begin position="400"/>
        <end position="475"/>
    </location>
</feature>
<feature type="repeat" description="HEAT" evidence="3">
    <location>
        <begin position="96"/>
        <end position="134"/>
    </location>
</feature>
<dbReference type="InterPro" id="IPR054573">
    <property type="entry name" value="PP2A/SF3B1-like_HEAT"/>
</dbReference>
<sequence length="801" mass="89620">MLEREFPHSSGLQKYWMHEIYARRALDLRSSVRHKSSLERAFPRSSGLQTHAKYWIHAFHARALLSSLEQDCMNSEFWSCKILIDTMSMGDEPLYPIAVLIDELKNDDIQLRLNSIRRLSTIARALGEERTRKELIPFLSENNDDDDEVLLAMAEELGVFIPYVGGVEHAHVLLPPLETLCTVEETCVRDKAVESLCRIGSQMRESDLVDWFIPLVKRLAAGEWFTARVSACGLFHIAYPSASEMLKTELRSIYSQLCQDDMPMVRRSAATNLGKFAATVEPAHLKTDIIDGGRRWLSATKDSGRRWLQHWLAVAEVVASPWEVVVGSGCQQSEMVADQDSVRLLAVEGCAALGKLLEPQDCVQHILPVIVNFSQDKSWRVRYMVANQLYELCEAVGPEPTRTDLVPAYVRLLRDNEAEVRIAAAGKVTKFCRILSPELAIQHILPCVKELSSDSSQHVRSALASVIMGMAPVLGKDATIEQLLPIFLSLLKDEFPDVRLNIISKLDQVNQSHRRNPRSCLLFADSELALVRSSSLCFVTGSLLRLAYTTFTPTPDLDLASLSAQVAQLQHILSTSQPSLFASVLTSSFSPGPDLAYTVHVVIGIDLLSQSLLPAIVELAEDRHWRVRLAIIEYIPLLASQLGVGFFDDKLGALCMQWLQDKVYSIRDAAANNLKRLAEEFGPEWAMQHIVPQVLDMINNPHYLYRMTILRAISLLAPVMGPEITCSKLLPVVIIASKDRVPNIKFNVAKVLQSLISILDQSVVEKTIRPCLVELAEDPDVDVRFFANQALQSIDHVMMSS</sequence>
<feature type="repeat" description="HEAT" evidence="3">
    <location>
        <begin position="651"/>
        <end position="689"/>
    </location>
</feature>
<feature type="repeat" description="HEAT" evidence="3">
    <location>
        <begin position="612"/>
        <end position="650"/>
    </location>
</feature>
<dbReference type="InterPro" id="IPR011989">
    <property type="entry name" value="ARM-like"/>
</dbReference>
<feature type="repeat" description="HEAT" evidence="3">
    <location>
        <begin position="690"/>
        <end position="728"/>
    </location>
</feature>
<name>A0A7J7GLH0_CAMSI</name>
<dbReference type="GO" id="GO:0000159">
    <property type="term" value="C:protein phosphatase type 2A complex"/>
    <property type="evidence" value="ECO:0007669"/>
    <property type="project" value="TreeGrafter"/>
</dbReference>
<feature type="repeat" description="HEAT" evidence="3">
    <location>
        <begin position="729"/>
        <end position="767"/>
    </location>
</feature>
<feature type="repeat" description="HEAT" evidence="3">
    <location>
        <begin position="483"/>
        <end position="516"/>
    </location>
</feature>
<dbReference type="SUPFAM" id="SSF48371">
    <property type="entry name" value="ARM repeat"/>
    <property type="match status" value="1"/>
</dbReference>